<dbReference type="InterPro" id="IPR051544">
    <property type="entry name" value="TPS_OM_transporter"/>
</dbReference>
<dbReference type="GO" id="GO:0046819">
    <property type="term" value="P:protein secretion by the type V secretion system"/>
    <property type="evidence" value="ECO:0007669"/>
    <property type="project" value="TreeGrafter"/>
</dbReference>
<proteinExistence type="predicted"/>
<sequence>MSTNLYVVSGFDDRHYYNTSLGSVVSDKEVQSGYLGLSGDHQDDWLGSAVTLFGATMVAGNLDLSGSLVDQTQNRATARAGGAYQKFSLNASRLQSLTDKLRFYAGVSGQLATKNLDSSEKFSLGGPFGIRAYPVNEALGDEGYLMNFELRYEVYEHVELVGFIDHGGITLHNDLWPNATEGGPNQYTLSGGGVGINWVVPGNFIIRGSVAQRIGANPARSGDGNDSDGTYKAPHFWVSLSKAF</sequence>
<reference evidence="2 3" key="1">
    <citation type="submission" date="2016-03" db="EMBL/GenBank/DDBJ databases">
        <authorList>
            <person name="Ploux O."/>
        </authorList>
    </citation>
    <scope>NUCLEOTIDE SEQUENCE [LARGE SCALE GENOMIC DNA]</scope>
    <source>
        <strain evidence="2 3">R-45371</strain>
    </source>
</reference>
<evidence type="ECO:0000313" key="3">
    <source>
        <dbReference type="Proteomes" id="UP000077763"/>
    </source>
</evidence>
<dbReference type="Proteomes" id="UP000077763">
    <property type="component" value="Unassembled WGS sequence"/>
</dbReference>
<protein>
    <recommendedName>
        <fullName evidence="1">Haemolysin activator HlyB C-terminal domain-containing protein</fullName>
    </recommendedName>
</protein>
<dbReference type="AlphaFoldDB" id="A0A177MKY2"/>
<evidence type="ECO:0000313" key="2">
    <source>
        <dbReference type="EMBL" id="OAI06252.1"/>
    </source>
</evidence>
<dbReference type="InterPro" id="IPR005565">
    <property type="entry name" value="Hemolysn_activator_HlyB_C"/>
</dbReference>
<feature type="domain" description="Haemolysin activator HlyB C-terminal" evidence="1">
    <location>
        <begin position="72"/>
        <end position="196"/>
    </location>
</feature>
<comment type="caution">
    <text evidence="2">The sequence shown here is derived from an EMBL/GenBank/DDBJ whole genome shotgun (WGS) entry which is preliminary data.</text>
</comment>
<dbReference type="GO" id="GO:0008320">
    <property type="term" value="F:protein transmembrane transporter activity"/>
    <property type="evidence" value="ECO:0007669"/>
    <property type="project" value="TreeGrafter"/>
</dbReference>
<organism evidence="2 3">
    <name type="scientific">Methylomonas methanica</name>
    <dbReference type="NCBI Taxonomy" id="421"/>
    <lineage>
        <taxon>Bacteria</taxon>
        <taxon>Pseudomonadati</taxon>
        <taxon>Pseudomonadota</taxon>
        <taxon>Gammaproteobacteria</taxon>
        <taxon>Methylococcales</taxon>
        <taxon>Methylococcaceae</taxon>
        <taxon>Methylomonas</taxon>
    </lineage>
</organism>
<name>A0A177MKY2_METMH</name>
<dbReference type="EMBL" id="LUUH01000037">
    <property type="protein sequence ID" value="OAI06252.1"/>
    <property type="molecule type" value="Genomic_DNA"/>
</dbReference>
<dbReference type="PANTHER" id="PTHR34597">
    <property type="entry name" value="SLR1661 PROTEIN"/>
    <property type="match status" value="1"/>
</dbReference>
<dbReference type="PANTHER" id="PTHR34597:SF1">
    <property type="entry name" value="HEME_HEMOPEXIN TRANSPORTER PROTEIN HUXB"/>
    <property type="match status" value="1"/>
</dbReference>
<dbReference type="Gene3D" id="2.40.160.50">
    <property type="entry name" value="membrane protein fhac: a member of the omp85/tpsb transporter family"/>
    <property type="match status" value="1"/>
</dbReference>
<evidence type="ECO:0000259" key="1">
    <source>
        <dbReference type="Pfam" id="PF03865"/>
    </source>
</evidence>
<dbReference type="RefSeq" id="WP_064036099.1">
    <property type="nucleotide sequence ID" value="NZ_LUUH01000037.1"/>
</dbReference>
<dbReference type="Pfam" id="PF03865">
    <property type="entry name" value="ShlB"/>
    <property type="match status" value="1"/>
</dbReference>
<gene>
    <name evidence="2" type="ORF">A1353_09585</name>
</gene>
<dbReference type="GO" id="GO:0098046">
    <property type="term" value="C:type V protein secretion system complex"/>
    <property type="evidence" value="ECO:0007669"/>
    <property type="project" value="TreeGrafter"/>
</dbReference>
<accession>A0A177MKY2</accession>